<reference evidence="2" key="1">
    <citation type="submission" date="2022-04" db="EMBL/GenBank/DDBJ databases">
        <title>Roseibium sp. CAU 1639 isolated from mud.</title>
        <authorList>
            <person name="Kim W."/>
        </authorList>
    </citation>
    <scope>NUCLEOTIDE SEQUENCE</scope>
    <source>
        <strain evidence="2">CAU 1639</strain>
    </source>
</reference>
<dbReference type="CDD" id="cd00338">
    <property type="entry name" value="Ser_Recombinase"/>
    <property type="match status" value="1"/>
</dbReference>
<evidence type="ECO:0000313" key="2">
    <source>
        <dbReference type="EMBL" id="MCK7611126.1"/>
    </source>
</evidence>
<evidence type="ECO:0000313" key="3">
    <source>
        <dbReference type="Proteomes" id="UP001431221"/>
    </source>
</evidence>
<dbReference type="Gene3D" id="3.40.50.1390">
    <property type="entry name" value="Resolvase, N-terminal catalytic domain"/>
    <property type="match status" value="1"/>
</dbReference>
<protein>
    <submittedName>
        <fullName evidence="2">Recombinase family protein</fullName>
    </submittedName>
</protein>
<feature type="domain" description="Resolvase/invertase-type recombinase catalytic" evidence="1">
    <location>
        <begin position="7"/>
        <end position="150"/>
    </location>
</feature>
<dbReference type="InterPro" id="IPR006119">
    <property type="entry name" value="Resolv_N"/>
</dbReference>
<dbReference type="SMART" id="SM00857">
    <property type="entry name" value="Resolvase"/>
    <property type="match status" value="1"/>
</dbReference>
<name>A0ABT0GP78_9HYPH</name>
<proteinExistence type="predicted"/>
<dbReference type="InterPro" id="IPR050639">
    <property type="entry name" value="SSR_resolvase"/>
</dbReference>
<dbReference type="PANTHER" id="PTHR30461:SF23">
    <property type="entry name" value="DNA RECOMBINASE-RELATED"/>
    <property type="match status" value="1"/>
</dbReference>
<dbReference type="PANTHER" id="PTHR30461">
    <property type="entry name" value="DNA-INVERTASE FROM LAMBDOID PROPHAGE"/>
    <property type="match status" value="1"/>
</dbReference>
<dbReference type="SUPFAM" id="SSF53041">
    <property type="entry name" value="Resolvase-like"/>
    <property type="match status" value="1"/>
</dbReference>
<accession>A0ABT0GP78</accession>
<comment type="caution">
    <text evidence="2">The sequence shown here is derived from an EMBL/GenBank/DDBJ whole genome shotgun (WGS) entry which is preliminary data.</text>
</comment>
<dbReference type="Pfam" id="PF00239">
    <property type="entry name" value="Resolvase"/>
    <property type="match status" value="1"/>
</dbReference>
<organism evidence="2 3">
    <name type="scientific">Roseibium sediminicola</name>
    <dbReference type="NCBI Taxonomy" id="2933272"/>
    <lineage>
        <taxon>Bacteria</taxon>
        <taxon>Pseudomonadati</taxon>
        <taxon>Pseudomonadota</taxon>
        <taxon>Alphaproteobacteria</taxon>
        <taxon>Hyphomicrobiales</taxon>
        <taxon>Stappiaceae</taxon>
        <taxon>Roseibium</taxon>
    </lineage>
</organism>
<evidence type="ECO:0000259" key="1">
    <source>
        <dbReference type="SMART" id="SM00857"/>
    </source>
</evidence>
<dbReference type="EMBL" id="JALNMJ010000001">
    <property type="protein sequence ID" value="MCK7611126.1"/>
    <property type="molecule type" value="Genomic_DNA"/>
</dbReference>
<dbReference type="Proteomes" id="UP001431221">
    <property type="component" value="Unassembled WGS sequence"/>
</dbReference>
<gene>
    <name evidence="2" type="ORF">M0H32_03040</name>
</gene>
<dbReference type="RefSeq" id="WP_248150505.1">
    <property type="nucleotide sequence ID" value="NZ_JALNMJ010000001.1"/>
</dbReference>
<dbReference type="InterPro" id="IPR011109">
    <property type="entry name" value="DNA_bind_recombinase_dom"/>
</dbReference>
<dbReference type="Pfam" id="PF07508">
    <property type="entry name" value="Recombinase"/>
    <property type="match status" value="1"/>
</dbReference>
<keyword evidence="3" id="KW-1185">Reference proteome</keyword>
<sequence>MPKKTPAIAYTRVSTKRQKDQGAGLDLQMTSIEAFADRAGFEIVDRFSDAHTGVGEDSIKNRPGIIAALNRQRETRYPILVDNFDRISRNTNSIQRLASEGRLHVIACRNDHSDKAAVMIAETSYAQARAERISKSTKRGLQMARERGVTLGNTKNLKEAQKKGAEANRAKAEAFDKELAPIVSEITADRKLSRAEVAAELNKRGLTTSRGKPWSANNIRRLLDRIQSTEETKAREAYESDPNWGAF</sequence>
<dbReference type="InterPro" id="IPR036162">
    <property type="entry name" value="Resolvase-like_N_sf"/>
</dbReference>